<dbReference type="Gene3D" id="3.30.870.10">
    <property type="entry name" value="Endonuclease Chain A"/>
    <property type="match status" value="1"/>
</dbReference>
<evidence type="ECO:0008006" key="4">
    <source>
        <dbReference type="Google" id="ProtNLM"/>
    </source>
</evidence>
<evidence type="ECO:0000313" key="3">
    <source>
        <dbReference type="Proteomes" id="UP000494249"/>
    </source>
</evidence>
<protein>
    <recommendedName>
        <fullName evidence="4">Phospholipase D-like domain-containing protein</fullName>
    </recommendedName>
</protein>
<dbReference type="RefSeq" id="WP_035485684.1">
    <property type="nucleotide sequence ID" value="NZ_CADIKB010000061.1"/>
</dbReference>
<gene>
    <name evidence="2" type="ORF">LMG22037_06297</name>
</gene>
<reference evidence="2 3" key="1">
    <citation type="submission" date="2020-04" db="EMBL/GenBank/DDBJ databases">
        <authorList>
            <person name="De Canck E."/>
        </authorList>
    </citation>
    <scope>NUCLEOTIDE SEQUENCE [LARGE SCALE GENOMIC DNA]</scope>
    <source>
        <strain evidence="2 3">LMG 22037</strain>
    </source>
</reference>
<sequence>MRMLFGGHMQTRLQAIIDAARPRRALFTTFTLSVNWFESFCLPLLKVSGCGKVDLLVDSREACKSTDETTSLYAGNAYRVIPVHQESGGFFHPKIAYLERGSGDDVLVVGSGNLTTSGQNANLEVLDSVSAREHPLVFEAFADFASQFAQTPGLSHKALANLKHYAERALKVASEAPASARENPKVWLVHTLAGKAGEQFGALVREHLPDAASLTVFGPYLDPAANATCKLAQGCETSELSLGVRRGKSGWVVPLDEKNNLPANTRFVVADGISTRRFAHAKVFEVTSPSGCMVMAGSVNATNQSLFGLENVEMSLVRKLDMAPFKWKTLTEEELADVHYEPFKFKSAESGRKAPALDAQWQPDGIITGKVSPRPSADVAGLEVWCESELESALDGVVLEDDGSFSTSRVSRGKGEGARRLRLFADGVSITGWLNIESELAAMPWEKELARAAARIRNGTGNDRDLRPVLNWMAGVLHRRPESAPADMNNTRREGKPDPQAAQKLEAQRKVAELRAYDDWRNSDEPALQASPQLAEQGMAAAFRSLNDNIRRTHFGRGRRALGQLDILTSEKQEYGGAKEPIEDEQNAVDAMLEKLPTVLKKDATGPMVSGAVAMSATDALAEGIVVLEAGGAAPPAAGAPLQAYAPADPYGMGAWLARYSSYAYDVDNRERLLPVLCTFACCAYDASPTLALGAIKEQIEEFAQRDVSLKEWEDAVILGLASDAFELVREANAATRVLTHAARIVASLTLREELELMLGSLFGNAPPGIPNPRYQRVFECLQKLKDRKLGKGETVFGLISQDIPLTNVASCPNCHTVVRNKGEVTALKTRRVTIHGYCNKPVFAGLRAAELTRYDVLKSLYADWSR</sequence>
<proteinExistence type="predicted"/>
<dbReference type="EMBL" id="CADIKB010000061">
    <property type="protein sequence ID" value="CAB3739506.1"/>
    <property type="molecule type" value="Genomic_DNA"/>
</dbReference>
<feature type="region of interest" description="Disordered" evidence="1">
    <location>
        <begin position="481"/>
        <end position="502"/>
    </location>
</feature>
<evidence type="ECO:0000313" key="2">
    <source>
        <dbReference type="EMBL" id="CAB3739506.1"/>
    </source>
</evidence>
<dbReference type="AlphaFoldDB" id="A0A6J5CM72"/>
<dbReference type="Proteomes" id="UP000494249">
    <property type="component" value="Unassembled WGS sequence"/>
</dbReference>
<organism evidence="2 3">
    <name type="scientific">Paraburkholderia phenoliruptrix</name>
    <dbReference type="NCBI Taxonomy" id="252970"/>
    <lineage>
        <taxon>Bacteria</taxon>
        <taxon>Pseudomonadati</taxon>
        <taxon>Pseudomonadota</taxon>
        <taxon>Betaproteobacteria</taxon>
        <taxon>Burkholderiales</taxon>
        <taxon>Burkholderiaceae</taxon>
        <taxon>Paraburkholderia</taxon>
    </lineage>
</organism>
<evidence type="ECO:0000256" key="1">
    <source>
        <dbReference type="SAM" id="MobiDB-lite"/>
    </source>
</evidence>
<accession>A0A6J5CM72</accession>
<name>A0A6J5CM72_9BURK</name>